<evidence type="ECO:0000313" key="4">
    <source>
        <dbReference type="EMBL" id="KAG2573532.1"/>
    </source>
</evidence>
<comment type="caution">
    <text evidence="4">The sequence shown here is derived from an EMBL/GenBank/DDBJ whole genome shotgun (WGS) entry which is preliminary data.</text>
</comment>
<dbReference type="InterPro" id="IPR029044">
    <property type="entry name" value="Nucleotide-diphossugar_trans"/>
</dbReference>
<accession>A0A8T0QL86</accession>
<reference evidence="4" key="1">
    <citation type="submission" date="2020-05" db="EMBL/GenBank/DDBJ databases">
        <title>WGS assembly of Panicum virgatum.</title>
        <authorList>
            <person name="Lovell J.T."/>
            <person name="Jenkins J."/>
            <person name="Shu S."/>
            <person name="Juenger T.E."/>
            <person name="Schmutz J."/>
        </authorList>
    </citation>
    <scope>NUCLEOTIDE SEQUENCE</scope>
    <source>
        <strain evidence="4">AP13</strain>
    </source>
</reference>
<feature type="compositionally biased region" description="Polar residues" evidence="1">
    <location>
        <begin position="119"/>
        <end position="130"/>
    </location>
</feature>
<feature type="region of interest" description="Disordered" evidence="1">
    <location>
        <begin position="77"/>
        <end position="134"/>
    </location>
</feature>
<dbReference type="Pfam" id="PF04488">
    <property type="entry name" value="Gly_transf_sug"/>
    <property type="match status" value="1"/>
</dbReference>
<dbReference type="SUPFAM" id="SSF53448">
    <property type="entry name" value="Nucleotide-diphospho-sugar transferases"/>
    <property type="match status" value="1"/>
</dbReference>
<organism evidence="4 5">
    <name type="scientific">Panicum virgatum</name>
    <name type="common">Blackwell switchgrass</name>
    <dbReference type="NCBI Taxonomy" id="38727"/>
    <lineage>
        <taxon>Eukaryota</taxon>
        <taxon>Viridiplantae</taxon>
        <taxon>Streptophyta</taxon>
        <taxon>Embryophyta</taxon>
        <taxon>Tracheophyta</taxon>
        <taxon>Spermatophyta</taxon>
        <taxon>Magnoliopsida</taxon>
        <taxon>Liliopsida</taxon>
        <taxon>Poales</taxon>
        <taxon>Poaceae</taxon>
        <taxon>PACMAD clade</taxon>
        <taxon>Panicoideae</taxon>
        <taxon>Panicodae</taxon>
        <taxon>Paniceae</taxon>
        <taxon>Panicinae</taxon>
        <taxon>Panicum</taxon>
        <taxon>Panicum sect. Hiantes</taxon>
    </lineage>
</organism>
<name>A0A8T0QL86_PANVG</name>
<evidence type="ECO:0000259" key="3">
    <source>
        <dbReference type="Pfam" id="PF04572"/>
    </source>
</evidence>
<dbReference type="EMBL" id="CM029049">
    <property type="protein sequence ID" value="KAG2573532.1"/>
    <property type="molecule type" value="Genomic_DNA"/>
</dbReference>
<keyword evidence="2" id="KW-0472">Membrane</keyword>
<protein>
    <recommendedName>
        <fullName evidence="3">Alpha 1,4-glycosyltransferase domain-containing protein</fullName>
    </recommendedName>
</protein>
<dbReference type="Pfam" id="PF04572">
    <property type="entry name" value="Gb3_synth"/>
    <property type="match status" value="1"/>
</dbReference>
<keyword evidence="2" id="KW-0812">Transmembrane</keyword>
<gene>
    <name evidence="4" type="ORF">PVAP13_7KG259300</name>
</gene>
<dbReference type="InterPro" id="IPR044789">
    <property type="entry name" value="Put_A1-4-GlycosylTfrase_plant"/>
</dbReference>
<feature type="compositionally biased region" description="Low complexity" evidence="1">
    <location>
        <begin position="10"/>
        <end position="26"/>
    </location>
</feature>
<dbReference type="InterPro" id="IPR007652">
    <property type="entry name" value="A1-4-GlycosylTfrase_dom"/>
</dbReference>
<keyword evidence="5" id="KW-1185">Reference proteome</keyword>
<proteinExistence type="predicted"/>
<feature type="transmembrane region" description="Helical" evidence="2">
    <location>
        <begin position="46"/>
        <end position="71"/>
    </location>
</feature>
<evidence type="ECO:0000313" key="5">
    <source>
        <dbReference type="Proteomes" id="UP000823388"/>
    </source>
</evidence>
<feature type="compositionally biased region" description="Polar residues" evidence="1">
    <location>
        <begin position="81"/>
        <end position="95"/>
    </location>
</feature>
<feature type="domain" description="Alpha 1,4-glycosyltransferase" evidence="3">
    <location>
        <begin position="364"/>
        <end position="489"/>
    </location>
</feature>
<dbReference type="AlphaFoldDB" id="A0A8T0QL86"/>
<feature type="region of interest" description="Disordered" evidence="1">
    <location>
        <begin position="1"/>
        <end position="31"/>
    </location>
</feature>
<dbReference type="Proteomes" id="UP000823388">
    <property type="component" value="Chromosome 7K"/>
</dbReference>
<dbReference type="PANTHER" id="PTHR46781:SF5">
    <property type="entry name" value="ALPHA 1,4-GLYCOSYLTRANSFERASE FAMILY PROTEIN"/>
    <property type="match status" value="1"/>
</dbReference>
<dbReference type="PANTHER" id="PTHR46781">
    <property type="entry name" value="ALPHA 1,4-GLYCOSYLTRANSFERASE FAMILY PROTEIN"/>
    <property type="match status" value="1"/>
</dbReference>
<dbReference type="InterPro" id="IPR007577">
    <property type="entry name" value="GlycoTrfase_DXD_sugar-bd_CS"/>
</dbReference>
<keyword evidence="2" id="KW-1133">Transmembrane helix</keyword>
<dbReference type="Gene3D" id="3.90.550.20">
    <property type="match status" value="1"/>
</dbReference>
<sequence length="495" mass="53393">MAPATKAQQAASSMVVSPPASSSPGPTMMPPPAAARKPLHLLLLPLSLPALLLLLSLVFLLSHTTFSLLICPLLPRPPSRRNATTTGGSGSSDNLGASMDRTMQAFHASTPPPPPPSRRNATVTTSSSGASLGVSKDHKTVQAFHASVAAAPPPPLPAAPASALNKMSRNSKKVSAKRNKSLLKLLLTITPQTRLFAARADELFAAPCAGRFFMTWLSPLAQFGRRELLVLESLFRWHRGACLLVASDTMDSAGGRGKLRPFLDRGLRVAVTSPDFAYLLSGTPAEAWLGAVRRGGVSPGSVPLGQNLSNLLRLALLYRYGGVYLDADVVVLKPFSGLRNAIGAQAVDEATGDWRRLNNAVMVFDRAHPLLREFIAEFAAAFDGSKWGHNGPYLVSRVAARLRRRGPGLNLTVLPPRAFYPVHWSKIGGLFVAPKDRKGERWVKAKVENIRGESFGIHLWNRESRRLEIEEGSVIGRLISDSCLFCNSSMFVNQE</sequence>
<evidence type="ECO:0000256" key="2">
    <source>
        <dbReference type="SAM" id="Phobius"/>
    </source>
</evidence>
<evidence type="ECO:0000256" key="1">
    <source>
        <dbReference type="SAM" id="MobiDB-lite"/>
    </source>
</evidence>